<comment type="caution">
    <text evidence="2">The sequence shown here is derived from an EMBL/GenBank/DDBJ whole genome shotgun (WGS) entry which is preliminary data.</text>
</comment>
<dbReference type="Proteomes" id="UP001630127">
    <property type="component" value="Unassembled WGS sequence"/>
</dbReference>
<sequence>MEKENETICREGKDGKGKVKTEEEEEEKSGSWKRTAEKEQLWKGREGYGNLLGIIFLFAPKIDAGSGEGAVKVEGFRLQGSWELRSGGNKDREARREVIWDRERRRGC</sequence>
<dbReference type="EMBL" id="JBJUIK010000005">
    <property type="protein sequence ID" value="KAL3528126.1"/>
    <property type="molecule type" value="Genomic_DNA"/>
</dbReference>
<evidence type="ECO:0000256" key="1">
    <source>
        <dbReference type="SAM" id="MobiDB-lite"/>
    </source>
</evidence>
<accession>A0ABD3A8P9</accession>
<evidence type="ECO:0000313" key="2">
    <source>
        <dbReference type="EMBL" id="KAL3528126.1"/>
    </source>
</evidence>
<name>A0ABD3A8P9_9GENT</name>
<proteinExistence type="predicted"/>
<protein>
    <submittedName>
        <fullName evidence="2">Uncharacterized protein</fullName>
    </submittedName>
</protein>
<reference evidence="2 3" key="1">
    <citation type="submission" date="2024-11" db="EMBL/GenBank/DDBJ databases">
        <title>A near-complete genome assembly of Cinchona calisaya.</title>
        <authorList>
            <person name="Lian D.C."/>
            <person name="Zhao X.W."/>
            <person name="Wei L."/>
        </authorList>
    </citation>
    <scope>NUCLEOTIDE SEQUENCE [LARGE SCALE GENOMIC DNA]</scope>
    <source>
        <tissue evidence="2">Nenye</tissue>
    </source>
</reference>
<gene>
    <name evidence="2" type="ORF">ACH5RR_012782</name>
</gene>
<organism evidence="2 3">
    <name type="scientific">Cinchona calisaya</name>
    <dbReference type="NCBI Taxonomy" id="153742"/>
    <lineage>
        <taxon>Eukaryota</taxon>
        <taxon>Viridiplantae</taxon>
        <taxon>Streptophyta</taxon>
        <taxon>Embryophyta</taxon>
        <taxon>Tracheophyta</taxon>
        <taxon>Spermatophyta</taxon>
        <taxon>Magnoliopsida</taxon>
        <taxon>eudicotyledons</taxon>
        <taxon>Gunneridae</taxon>
        <taxon>Pentapetalae</taxon>
        <taxon>asterids</taxon>
        <taxon>lamiids</taxon>
        <taxon>Gentianales</taxon>
        <taxon>Rubiaceae</taxon>
        <taxon>Cinchonoideae</taxon>
        <taxon>Cinchoneae</taxon>
        <taxon>Cinchona</taxon>
    </lineage>
</organism>
<dbReference type="AlphaFoldDB" id="A0ABD3A8P9"/>
<feature type="compositionally biased region" description="Basic and acidic residues" evidence="1">
    <location>
        <begin position="1"/>
        <end position="21"/>
    </location>
</feature>
<feature type="region of interest" description="Disordered" evidence="1">
    <location>
        <begin position="1"/>
        <end position="36"/>
    </location>
</feature>
<keyword evidence="3" id="KW-1185">Reference proteome</keyword>
<evidence type="ECO:0000313" key="3">
    <source>
        <dbReference type="Proteomes" id="UP001630127"/>
    </source>
</evidence>